<dbReference type="Proteomes" id="UP001054837">
    <property type="component" value="Unassembled WGS sequence"/>
</dbReference>
<feature type="compositionally biased region" description="Basic residues" evidence="1">
    <location>
        <begin position="1"/>
        <end position="18"/>
    </location>
</feature>
<keyword evidence="3" id="KW-1185">Reference proteome</keyword>
<comment type="caution">
    <text evidence="2">The sequence shown here is derived from an EMBL/GenBank/DDBJ whole genome shotgun (WGS) entry which is preliminary data.</text>
</comment>
<evidence type="ECO:0000313" key="2">
    <source>
        <dbReference type="EMBL" id="GIY07009.1"/>
    </source>
</evidence>
<protein>
    <submittedName>
        <fullName evidence="2">Uncharacterized protein</fullName>
    </submittedName>
</protein>
<accession>A0AAV4QC76</accession>
<evidence type="ECO:0000256" key="1">
    <source>
        <dbReference type="SAM" id="MobiDB-lite"/>
    </source>
</evidence>
<organism evidence="2 3">
    <name type="scientific">Caerostris darwini</name>
    <dbReference type="NCBI Taxonomy" id="1538125"/>
    <lineage>
        <taxon>Eukaryota</taxon>
        <taxon>Metazoa</taxon>
        <taxon>Ecdysozoa</taxon>
        <taxon>Arthropoda</taxon>
        <taxon>Chelicerata</taxon>
        <taxon>Arachnida</taxon>
        <taxon>Araneae</taxon>
        <taxon>Araneomorphae</taxon>
        <taxon>Entelegynae</taxon>
        <taxon>Araneoidea</taxon>
        <taxon>Araneidae</taxon>
        <taxon>Caerostris</taxon>
    </lineage>
</organism>
<proteinExistence type="predicted"/>
<feature type="region of interest" description="Disordered" evidence="1">
    <location>
        <begin position="1"/>
        <end position="29"/>
    </location>
</feature>
<name>A0AAV4QC76_9ARAC</name>
<reference evidence="2 3" key="1">
    <citation type="submission" date="2021-06" db="EMBL/GenBank/DDBJ databases">
        <title>Caerostris darwini draft genome.</title>
        <authorList>
            <person name="Kono N."/>
            <person name="Arakawa K."/>
        </authorList>
    </citation>
    <scope>NUCLEOTIDE SEQUENCE [LARGE SCALE GENOMIC DNA]</scope>
</reference>
<gene>
    <name evidence="2" type="ORF">CDAR_14321</name>
</gene>
<evidence type="ECO:0000313" key="3">
    <source>
        <dbReference type="Proteomes" id="UP001054837"/>
    </source>
</evidence>
<dbReference type="EMBL" id="BPLQ01004281">
    <property type="protein sequence ID" value="GIY07009.1"/>
    <property type="molecule type" value="Genomic_DNA"/>
</dbReference>
<sequence length="99" mass="11781">MRYRKGTKKVSFPRHGHSRFPSNTNKRPKEKVTACNMRFRFILTPIERESVELGRWKRRLETPPVHCLMAVYFITHGSSLFRTIIQKLQSKKKKVILLL</sequence>
<dbReference type="AlphaFoldDB" id="A0AAV4QC76"/>